<dbReference type="OrthoDB" id="3014581at2759"/>
<proteinExistence type="predicted"/>
<reference evidence="4" key="1">
    <citation type="submission" date="2019-06" db="EMBL/GenBank/DDBJ databases">
        <authorList>
            <person name="Broberg M."/>
        </authorList>
    </citation>
    <scope>NUCLEOTIDE SEQUENCE [LARGE SCALE GENOMIC DNA]</scope>
</reference>
<accession>A0A9N9UDB3</accession>
<feature type="region of interest" description="Disordered" evidence="1">
    <location>
        <begin position="74"/>
        <end position="100"/>
    </location>
</feature>
<name>A0A9N9UDB3_9HYPO</name>
<organism evidence="3 4">
    <name type="scientific">Clonostachys byssicola</name>
    <dbReference type="NCBI Taxonomy" id="160290"/>
    <lineage>
        <taxon>Eukaryota</taxon>
        <taxon>Fungi</taxon>
        <taxon>Dikarya</taxon>
        <taxon>Ascomycota</taxon>
        <taxon>Pezizomycotina</taxon>
        <taxon>Sordariomycetes</taxon>
        <taxon>Hypocreomycetidae</taxon>
        <taxon>Hypocreales</taxon>
        <taxon>Bionectriaceae</taxon>
        <taxon>Clonostachys</taxon>
    </lineage>
</organism>
<reference evidence="3 4" key="2">
    <citation type="submission" date="2021-10" db="EMBL/GenBank/DDBJ databases">
        <authorList>
            <person name="Piombo E."/>
        </authorList>
    </citation>
    <scope>NUCLEOTIDE SEQUENCE [LARGE SCALE GENOMIC DNA]</scope>
</reference>
<feature type="signal peptide" evidence="2">
    <location>
        <begin position="1"/>
        <end position="25"/>
    </location>
</feature>
<keyword evidence="4" id="KW-1185">Reference proteome</keyword>
<protein>
    <submittedName>
        <fullName evidence="3">Uncharacterized protein</fullName>
    </submittedName>
</protein>
<evidence type="ECO:0000256" key="2">
    <source>
        <dbReference type="SAM" id="SignalP"/>
    </source>
</evidence>
<evidence type="ECO:0000313" key="3">
    <source>
        <dbReference type="EMBL" id="CAG9984503.1"/>
    </source>
</evidence>
<feature type="compositionally biased region" description="Polar residues" evidence="1">
    <location>
        <begin position="75"/>
        <end position="96"/>
    </location>
</feature>
<dbReference type="EMBL" id="CABFNO020001387">
    <property type="protein sequence ID" value="CAG9984503.1"/>
    <property type="molecule type" value="Genomic_DNA"/>
</dbReference>
<feature type="chain" id="PRO_5040448030" evidence="2">
    <location>
        <begin position="26"/>
        <end position="118"/>
    </location>
</feature>
<sequence>MTRHCGVLYIICLACIVLLLDQCLGCVPGRHEAPSKETLEAYWVLKNASEYSPTAEKFFYSLVHLLNKEMDGLNTGENGRASSDTLRVPGSVNTGEVSPVNEVAQEQLSDGLWQDAGN</sequence>
<gene>
    <name evidence="3" type="ORF">CBYS24578_00012241</name>
</gene>
<evidence type="ECO:0000256" key="1">
    <source>
        <dbReference type="SAM" id="MobiDB-lite"/>
    </source>
</evidence>
<comment type="caution">
    <text evidence="3">The sequence shown here is derived from an EMBL/GenBank/DDBJ whole genome shotgun (WGS) entry which is preliminary data.</text>
</comment>
<keyword evidence="2" id="KW-0732">Signal</keyword>
<dbReference type="Proteomes" id="UP000754883">
    <property type="component" value="Unassembled WGS sequence"/>
</dbReference>
<evidence type="ECO:0000313" key="4">
    <source>
        <dbReference type="Proteomes" id="UP000754883"/>
    </source>
</evidence>
<dbReference type="AlphaFoldDB" id="A0A9N9UDB3"/>